<dbReference type="OrthoDB" id="19265at10239"/>
<evidence type="ECO:0000256" key="1">
    <source>
        <dbReference type="SAM" id="MobiDB-lite"/>
    </source>
</evidence>
<dbReference type="KEGG" id="vg:18989891"/>
<feature type="compositionally biased region" description="Acidic residues" evidence="1">
    <location>
        <begin position="163"/>
        <end position="186"/>
    </location>
</feature>
<feature type="region of interest" description="Disordered" evidence="1">
    <location>
        <begin position="130"/>
        <end position="186"/>
    </location>
</feature>
<name>G8I9L6_9CAUD</name>
<feature type="compositionally biased region" description="Basic residues" evidence="1">
    <location>
        <begin position="230"/>
        <end position="241"/>
    </location>
</feature>
<dbReference type="Proteomes" id="UP000005653">
    <property type="component" value="Segment"/>
</dbReference>
<gene>
    <name evidence="2" type="primary">95</name>
    <name evidence="2" type="ORF">STINGER_95</name>
</gene>
<protein>
    <submittedName>
        <fullName evidence="2">Uncharacterized protein</fullName>
    </submittedName>
</protein>
<evidence type="ECO:0000313" key="2">
    <source>
        <dbReference type="EMBL" id="AER49409.1"/>
    </source>
</evidence>
<organism evidence="2 3">
    <name type="scientific">Mycobacterium phage Stinger</name>
    <dbReference type="NCBI Taxonomy" id="1089137"/>
    <lineage>
        <taxon>Viruses</taxon>
        <taxon>Duplodnaviria</taxon>
        <taxon>Heunggongvirae</taxon>
        <taxon>Uroviricota</taxon>
        <taxon>Caudoviricetes</taxon>
        <taxon>Bclasvirinae</taxon>
        <taxon>Coopervirus</taxon>
        <taxon>Coopervirus stinger</taxon>
    </lineage>
</organism>
<feature type="compositionally biased region" description="Basic residues" evidence="1">
    <location>
        <begin position="133"/>
        <end position="142"/>
    </location>
</feature>
<dbReference type="GeneID" id="18989891"/>
<feature type="region of interest" description="Disordered" evidence="1">
    <location>
        <begin position="210"/>
        <end position="247"/>
    </location>
</feature>
<keyword evidence="3" id="KW-1185">Reference proteome</keyword>
<feature type="compositionally biased region" description="Basic and acidic residues" evidence="1">
    <location>
        <begin position="217"/>
        <end position="229"/>
    </location>
</feature>
<dbReference type="EMBL" id="JN699011">
    <property type="protein sequence ID" value="AER49409.1"/>
    <property type="molecule type" value="Genomic_DNA"/>
</dbReference>
<reference evidence="2 3" key="1">
    <citation type="journal article" date="2012" name="J. Virol.">
        <title>Complete Genome Sequences of 138 Mycobacteriophages.</title>
        <authorList>
            <consortium name="the Science Education Alliance Phage Hunters Advancing Genomics and Evolutionary Science Program"/>
            <consortium name="the KwaZulu-Natal Research Institute for Tuberculosis and HIV Mycobacterial Genetics Course Students"/>
            <consortium name="the Phage Hunters Integrating Research and Education Program"/>
            <person name="Hatfull G.F."/>
        </authorList>
    </citation>
    <scope>NUCLEOTIDE SEQUENCE [LARGE SCALE GENOMIC DNA]</scope>
</reference>
<dbReference type="RefSeq" id="YP_009018510.1">
    <property type="nucleotide sequence ID" value="NC_023741.1"/>
</dbReference>
<sequence length="247" mass="25831">MFIHQHGGTAPLRTTARSTTMATITFTATAPNGATFTRTTGSMAYTHVLMTGNEDGTSWGPYSWHKSAAAAAKAGSGKVGAYFAEQGYQATVVPAVPTSVQGVVSVGDFAAADGWQEEAINALIEAKNAPKAKGTKTAKKASKPAAELPEVAADPEPQPVDAADPEGDLEEALAELDTTEAEPEADATIEQVEAEVDAADKVAARKARRAARRAAKRANETADAKAERLAKRRERRVARKAAAKDEA</sequence>
<accession>G8I9L6</accession>
<evidence type="ECO:0000313" key="3">
    <source>
        <dbReference type="Proteomes" id="UP000005653"/>
    </source>
</evidence>
<proteinExistence type="predicted"/>